<proteinExistence type="predicted"/>
<name>A0ABP9PV23_9PSEU</name>
<organism evidence="2 3">
    <name type="scientific">Pseudonocardia eucalypti</name>
    <dbReference type="NCBI Taxonomy" id="648755"/>
    <lineage>
        <taxon>Bacteria</taxon>
        <taxon>Bacillati</taxon>
        <taxon>Actinomycetota</taxon>
        <taxon>Actinomycetes</taxon>
        <taxon>Pseudonocardiales</taxon>
        <taxon>Pseudonocardiaceae</taxon>
        <taxon>Pseudonocardia</taxon>
    </lineage>
</organism>
<evidence type="ECO:0000313" key="2">
    <source>
        <dbReference type="EMBL" id="GAA5152086.1"/>
    </source>
</evidence>
<dbReference type="Proteomes" id="UP001428817">
    <property type="component" value="Unassembled WGS sequence"/>
</dbReference>
<sequence>MIGLTEARPRALDRGHLAIAGYSLAAGWSQPLTLPAAAAVLLAGVPLLLVRVRRPVRPLPAGARPGPAVALWLGLLAAFGVWELTAGLWGNDADHPTLSLLCDPALEHYPVRVLGYALWLLAGRWLVTR</sequence>
<feature type="transmembrane region" description="Helical" evidence="1">
    <location>
        <begin position="70"/>
        <end position="89"/>
    </location>
</feature>
<keyword evidence="1" id="KW-0472">Membrane</keyword>
<dbReference type="RefSeq" id="WP_185066538.1">
    <property type="nucleotide sequence ID" value="NZ_BAABJP010000007.1"/>
</dbReference>
<keyword evidence="1" id="KW-0812">Transmembrane</keyword>
<feature type="transmembrane region" description="Helical" evidence="1">
    <location>
        <begin position="109"/>
        <end position="127"/>
    </location>
</feature>
<evidence type="ECO:0000313" key="3">
    <source>
        <dbReference type="Proteomes" id="UP001428817"/>
    </source>
</evidence>
<keyword evidence="3" id="KW-1185">Reference proteome</keyword>
<feature type="transmembrane region" description="Helical" evidence="1">
    <location>
        <begin position="32"/>
        <end position="50"/>
    </location>
</feature>
<keyword evidence="1" id="KW-1133">Transmembrane helix</keyword>
<gene>
    <name evidence="2" type="ORF">GCM10023321_20210</name>
</gene>
<evidence type="ECO:0000256" key="1">
    <source>
        <dbReference type="SAM" id="Phobius"/>
    </source>
</evidence>
<dbReference type="EMBL" id="BAABJP010000007">
    <property type="protein sequence ID" value="GAA5152086.1"/>
    <property type="molecule type" value="Genomic_DNA"/>
</dbReference>
<reference evidence="3" key="1">
    <citation type="journal article" date="2019" name="Int. J. Syst. Evol. Microbiol.">
        <title>The Global Catalogue of Microorganisms (GCM) 10K type strain sequencing project: providing services to taxonomists for standard genome sequencing and annotation.</title>
        <authorList>
            <consortium name="The Broad Institute Genomics Platform"/>
            <consortium name="The Broad Institute Genome Sequencing Center for Infectious Disease"/>
            <person name="Wu L."/>
            <person name="Ma J."/>
        </authorList>
    </citation>
    <scope>NUCLEOTIDE SEQUENCE [LARGE SCALE GENOMIC DNA]</scope>
    <source>
        <strain evidence="3">JCM 18303</strain>
    </source>
</reference>
<accession>A0ABP9PV23</accession>
<comment type="caution">
    <text evidence="2">The sequence shown here is derived from an EMBL/GenBank/DDBJ whole genome shotgun (WGS) entry which is preliminary data.</text>
</comment>
<protein>
    <submittedName>
        <fullName evidence="2">Uncharacterized protein</fullName>
    </submittedName>
</protein>